<reference evidence="4" key="1">
    <citation type="journal article" date="2019" name="Nat. Commun.">
        <title>The genome of broomcorn millet.</title>
        <authorList>
            <person name="Zou C."/>
            <person name="Miki D."/>
            <person name="Li D."/>
            <person name="Tang Q."/>
            <person name="Xiao L."/>
            <person name="Rajput S."/>
            <person name="Deng P."/>
            <person name="Jia W."/>
            <person name="Huang R."/>
            <person name="Zhang M."/>
            <person name="Sun Y."/>
            <person name="Hu J."/>
            <person name="Fu X."/>
            <person name="Schnable P.S."/>
            <person name="Li F."/>
            <person name="Zhang H."/>
            <person name="Feng B."/>
            <person name="Zhu X."/>
            <person name="Liu R."/>
            <person name="Schnable J.C."/>
            <person name="Zhu J.-K."/>
            <person name="Zhang H."/>
        </authorList>
    </citation>
    <scope>NUCLEOTIDE SEQUENCE [LARGE SCALE GENOMIC DNA]</scope>
</reference>
<organism evidence="3 4">
    <name type="scientific">Panicum miliaceum</name>
    <name type="common">Proso millet</name>
    <name type="synonym">Broomcorn millet</name>
    <dbReference type="NCBI Taxonomy" id="4540"/>
    <lineage>
        <taxon>Eukaryota</taxon>
        <taxon>Viridiplantae</taxon>
        <taxon>Streptophyta</taxon>
        <taxon>Embryophyta</taxon>
        <taxon>Tracheophyta</taxon>
        <taxon>Spermatophyta</taxon>
        <taxon>Magnoliopsida</taxon>
        <taxon>Liliopsida</taxon>
        <taxon>Poales</taxon>
        <taxon>Poaceae</taxon>
        <taxon>PACMAD clade</taxon>
        <taxon>Panicoideae</taxon>
        <taxon>Panicodae</taxon>
        <taxon>Paniceae</taxon>
        <taxon>Panicinae</taxon>
        <taxon>Panicum</taxon>
        <taxon>Panicum sect. Panicum</taxon>
    </lineage>
</organism>
<dbReference type="NCBIfam" id="TIGR00797">
    <property type="entry name" value="matE"/>
    <property type="match status" value="1"/>
</dbReference>
<comment type="similarity">
    <text evidence="1">Belongs to the multi antimicrobial extrusion (MATE) (TC 2.A.66.1) family.</text>
</comment>
<keyword evidence="2" id="KW-0472">Membrane</keyword>
<feature type="transmembrane region" description="Helical" evidence="2">
    <location>
        <begin position="71"/>
        <end position="89"/>
    </location>
</feature>
<dbReference type="EMBL" id="PQIB02000013">
    <property type="protein sequence ID" value="RLM74416.1"/>
    <property type="molecule type" value="Genomic_DNA"/>
</dbReference>
<dbReference type="PANTHER" id="PTHR11206">
    <property type="entry name" value="MULTIDRUG RESISTANCE PROTEIN"/>
    <property type="match status" value="1"/>
</dbReference>
<dbReference type="OrthoDB" id="2126698at2759"/>
<keyword evidence="4" id="KW-1185">Reference proteome</keyword>
<evidence type="ECO:0000256" key="1">
    <source>
        <dbReference type="ARBA" id="ARBA00010199"/>
    </source>
</evidence>
<feature type="transmembrane region" description="Helical" evidence="2">
    <location>
        <begin position="30"/>
        <end position="50"/>
    </location>
</feature>
<protein>
    <recommendedName>
        <fullName evidence="5">Protein DETOXIFICATION</fullName>
    </recommendedName>
</protein>
<dbReference type="InterPro" id="IPR002528">
    <property type="entry name" value="MATE_fam"/>
</dbReference>
<feature type="transmembrane region" description="Helical" evidence="2">
    <location>
        <begin position="109"/>
        <end position="132"/>
    </location>
</feature>
<evidence type="ECO:0000256" key="2">
    <source>
        <dbReference type="SAM" id="Phobius"/>
    </source>
</evidence>
<keyword evidence="2" id="KW-1133">Transmembrane helix</keyword>
<keyword evidence="2" id="KW-0812">Transmembrane</keyword>
<accession>A0A3L6Q9W6</accession>
<dbReference type="Proteomes" id="UP000275267">
    <property type="component" value="Unassembled WGS sequence"/>
</dbReference>
<gene>
    <name evidence="3" type="ORF">C2845_PM15G03390</name>
</gene>
<feature type="transmembrane region" description="Helical" evidence="2">
    <location>
        <begin position="153"/>
        <end position="174"/>
    </location>
</feature>
<evidence type="ECO:0008006" key="5">
    <source>
        <dbReference type="Google" id="ProtNLM"/>
    </source>
</evidence>
<comment type="caution">
    <text evidence="3">The sequence shown here is derived from an EMBL/GenBank/DDBJ whole genome shotgun (WGS) entry which is preliminary data.</text>
</comment>
<dbReference type="AlphaFoldDB" id="A0A3L6Q9W6"/>
<proteinExistence type="inferred from homology"/>
<evidence type="ECO:0000313" key="4">
    <source>
        <dbReference type="Proteomes" id="UP000275267"/>
    </source>
</evidence>
<dbReference type="GO" id="GO:0016020">
    <property type="term" value="C:membrane"/>
    <property type="evidence" value="ECO:0007669"/>
    <property type="project" value="InterPro"/>
</dbReference>
<sequence length="392" mass="42858">MVSSGVMALNHLLVCWLLVYKIGLGNKGAALANAISYLTNVSILAIYVRLSPHCKNTWRGFTKEAFHDIPNFLRLGIPSALMVCLEWWSFELLVLLSGLLPNPKLETSVLSICLNSCSLAFVIPFGLSAAIITRVSNELGAGRPEDARLATRVVMVLALFVGILVGLVMVLARNLWGYAYSNEEEVVHYIARMMPILAVAFVFDDLQGVLSATGRKNSPLFPSARVLARVLSKDRGAHRYLLLITQRWIEIEAGGPTSSPSASPHVPLKANRASGEINVLVAWFVAVPLVRIARDLQADDYQLFSETCRRDSFCLSCNQAFCSHCCYHHHVHLSLGASVVVEIDLDAGGRPVFPTHTDEGHKISPASKNGSTAAACCFVANKLSRRTDPLHR</sequence>
<name>A0A3L6Q9W6_PANMI</name>
<dbReference type="STRING" id="4540.A0A3L6Q9W6"/>
<dbReference type="GO" id="GO:0042910">
    <property type="term" value="F:xenobiotic transmembrane transporter activity"/>
    <property type="evidence" value="ECO:0007669"/>
    <property type="project" value="InterPro"/>
</dbReference>
<dbReference type="GO" id="GO:0015297">
    <property type="term" value="F:antiporter activity"/>
    <property type="evidence" value="ECO:0007669"/>
    <property type="project" value="InterPro"/>
</dbReference>
<dbReference type="Pfam" id="PF01554">
    <property type="entry name" value="MatE"/>
    <property type="match status" value="1"/>
</dbReference>
<evidence type="ECO:0000313" key="3">
    <source>
        <dbReference type="EMBL" id="RLM74416.1"/>
    </source>
</evidence>